<dbReference type="SUPFAM" id="SSF89796">
    <property type="entry name" value="CoA-transferase family III (CaiB/BaiF)"/>
    <property type="match status" value="1"/>
</dbReference>
<dbReference type="InterPro" id="IPR050509">
    <property type="entry name" value="CoA-transferase_III"/>
</dbReference>
<sequence>MRGAAVSRPLAGVRVLDLSRLLPGPVATLHLADLGADVVKIEDTGAGDYARTMGDGRDGVSWFFRAVNRNKRGLTLDLKQSAGCEVLQRLVASADVLVESFRPGVMDRLGVGYAALAAINPRLVYCAITGYGQDGPWALRAGHDLNYIAQAGVLEQTGSAGGPPAIPALQIGDLLGGAMSAVAAILAALYRARATGEGGFVDVAMAESVLAHNLFPLFALQAGGEPPPRGGDLLTGGHANYGVYRTADGRYMAVGALEEKFWQLFCDAVGRPDWTPRYAETATPALRGELEALFATRTQAEWTALFERVDCCVTPVLTTAEAIAHPQAQARAMSCRADGMTQYAPPFRISGWDFAVERPAPAPGEHADALLAEAGYAPSEIAALRQSRIV</sequence>
<dbReference type="Pfam" id="PF02515">
    <property type="entry name" value="CoA_transf_3"/>
    <property type="match status" value="1"/>
</dbReference>
<gene>
    <name evidence="1" type="ORF">IWH25_05905</name>
</gene>
<dbReference type="KEGG" id="ares:IWH25_05905"/>
<accession>A0A974SSC7</accession>
<reference evidence="1" key="1">
    <citation type="submission" date="2020-11" db="EMBL/GenBank/DDBJ databases">
        <title>Azospira restricta DSM 18626 genome sequence.</title>
        <authorList>
            <person name="Moe W.M."/>
        </authorList>
    </citation>
    <scope>NUCLEOTIDE SEQUENCE</scope>
    <source>
        <strain evidence="1">DSM 18626</strain>
    </source>
</reference>
<dbReference type="Gene3D" id="3.30.1540.10">
    <property type="entry name" value="formyl-coa transferase, domain 3"/>
    <property type="match status" value="1"/>
</dbReference>
<name>A0A974SSC7_9RHOO</name>
<dbReference type="Proteomes" id="UP000663444">
    <property type="component" value="Chromosome"/>
</dbReference>
<proteinExistence type="predicted"/>
<keyword evidence="1" id="KW-0808">Transferase</keyword>
<dbReference type="InterPro" id="IPR044855">
    <property type="entry name" value="CoA-Trfase_III_dom3_sf"/>
</dbReference>
<organism evidence="1 2">
    <name type="scientific">Azospira restricta</name>
    <dbReference type="NCBI Taxonomy" id="404405"/>
    <lineage>
        <taxon>Bacteria</taxon>
        <taxon>Pseudomonadati</taxon>
        <taxon>Pseudomonadota</taxon>
        <taxon>Betaproteobacteria</taxon>
        <taxon>Rhodocyclales</taxon>
        <taxon>Rhodocyclaceae</taxon>
        <taxon>Azospira</taxon>
    </lineage>
</organism>
<dbReference type="InterPro" id="IPR003673">
    <property type="entry name" value="CoA-Trfase_fam_III"/>
</dbReference>
<dbReference type="Gene3D" id="3.40.50.10540">
    <property type="entry name" value="Crotonobetainyl-coa:carnitine coa-transferase, domain 1"/>
    <property type="match status" value="1"/>
</dbReference>
<dbReference type="GO" id="GO:0016740">
    <property type="term" value="F:transferase activity"/>
    <property type="evidence" value="ECO:0007669"/>
    <property type="project" value="UniProtKB-KW"/>
</dbReference>
<dbReference type="PANTHER" id="PTHR48228">
    <property type="entry name" value="SUCCINYL-COA--D-CITRAMALATE COA-TRANSFERASE"/>
    <property type="match status" value="1"/>
</dbReference>
<dbReference type="PANTHER" id="PTHR48228:SF5">
    <property type="entry name" value="ALPHA-METHYLACYL-COA RACEMASE"/>
    <property type="match status" value="1"/>
</dbReference>
<dbReference type="AlphaFoldDB" id="A0A974SSC7"/>
<protein>
    <submittedName>
        <fullName evidence="1">CoA transferase</fullName>
    </submittedName>
</protein>
<dbReference type="EMBL" id="CP064781">
    <property type="protein sequence ID" value="QRJ65648.1"/>
    <property type="molecule type" value="Genomic_DNA"/>
</dbReference>
<dbReference type="InterPro" id="IPR023606">
    <property type="entry name" value="CoA-Trfase_III_dom_1_sf"/>
</dbReference>
<keyword evidence="2" id="KW-1185">Reference proteome</keyword>
<evidence type="ECO:0000313" key="1">
    <source>
        <dbReference type="EMBL" id="QRJ65648.1"/>
    </source>
</evidence>
<evidence type="ECO:0000313" key="2">
    <source>
        <dbReference type="Proteomes" id="UP000663444"/>
    </source>
</evidence>